<organism evidence="1 2">
    <name type="scientific">Allacma fusca</name>
    <dbReference type="NCBI Taxonomy" id="39272"/>
    <lineage>
        <taxon>Eukaryota</taxon>
        <taxon>Metazoa</taxon>
        <taxon>Ecdysozoa</taxon>
        <taxon>Arthropoda</taxon>
        <taxon>Hexapoda</taxon>
        <taxon>Collembola</taxon>
        <taxon>Symphypleona</taxon>
        <taxon>Sminthuridae</taxon>
        <taxon>Allacma</taxon>
    </lineage>
</organism>
<evidence type="ECO:0000313" key="1">
    <source>
        <dbReference type="EMBL" id="CAG7823629.1"/>
    </source>
</evidence>
<gene>
    <name evidence="1" type="ORF">AFUS01_LOCUS33832</name>
</gene>
<reference evidence="1" key="1">
    <citation type="submission" date="2021-06" db="EMBL/GenBank/DDBJ databases">
        <authorList>
            <person name="Hodson N. C."/>
            <person name="Mongue J. A."/>
            <person name="Jaron S. K."/>
        </authorList>
    </citation>
    <scope>NUCLEOTIDE SEQUENCE</scope>
</reference>
<dbReference type="AlphaFoldDB" id="A0A8J2KUJ6"/>
<evidence type="ECO:0000313" key="2">
    <source>
        <dbReference type="Proteomes" id="UP000708208"/>
    </source>
</evidence>
<name>A0A8J2KUJ6_9HEXA</name>
<sequence>TPGLCHLFKIEAVNLGAPQFR</sequence>
<dbReference type="EMBL" id="CAJVCH010530134">
    <property type="protein sequence ID" value="CAG7823629.1"/>
    <property type="molecule type" value="Genomic_DNA"/>
</dbReference>
<keyword evidence="2" id="KW-1185">Reference proteome</keyword>
<protein>
    <submittedName>
        <fullName evidence="1">Uncharacterized protein</fullName>
    </submittedName>
</protein>
<proteinExistence type="predicted"/>
<dbReference type="Proteomes" id="UP000708208">
    <property type="component" value="Unassembled WGS sequence"/>
</dbReference>
<accession>A0A8J2KUJ6</accession>
<comment type="caution">
    <text evidence="1">The sequence shown here is derived from an EMBL/GenBank/DDBJ whole genome shotgun (WGS) entry which is preliminary data.</text>
</comment>
<feature type="non-terminal residue" evidence="1">
    <location>
        <position position="1"/>
    </location>
</feature>